<dbReference type="InterPro" id="IPR036388">
    <property type="entry name" value="WH-like_DNA-bd_sf"/>
</dbReference>
<dbReference type="RefSeq" id="WP_345524779.1">
    <property type="nucleotide sequence ID" value="NZ_BAABKN010000004.1"/>
</dbReference>
<evidence type="ECO:0000313" key="4">
    <source>
        <dbReference type="Proteomes" id="UP001499882"/>
    </source>
</evidence>
<dbReference type="Proteomes" id="UP001499882">
    <property type="component" value="Unassembled WGS sequence"/>
</dbReference>
<dbReference type="PANTHER" id="PTHR43252">
    <property type="entry name" value="TRANSCRIPTIONAL REGULATOR YQJI"/>
    <property type="match status" value="1"/>
</dbReference>
<name>A0ABP8YA60_9ACTN</name>
<protein>
    <submittedName>
        <fullName evidence="3">PadR family transcriptional regulator</fullName>
    </submittedName>
</protein>
<dbReference type="EMBL" id="BAABKN010000004">
    <property type="protein sequence ID" value="GAA4724250.1"/>
    <property type="molecule type" value="Genomic_DNA"/>
</dbReference>
<keyword evidence="4" id="KW-1185">Reference proteome</keyword>
<feature type="domain" description="Transcription regulator PadR N-terminal" evidence="1">
    <location>
        <begin position="7"/>
        <end position="80"/>
    </location>
</feature>
<dbReference type="InterPro" id="IPR005149">
    <property type="entry name" value="Tscrpt_reg_PadR_N"/>
</dbReference>
<evidence type="ECO:0000259" key="2">
    <source>
        <dbReference type="Pfam" id="PF10400"/>
    </source>
</evidence>
<dbReference type="Pfam" id="PF10400">
    <property type="entry name" value="Vir_act_alpha_C"/>
    <property type="match status" value="1"/>
</dbReference>
<evidence type="ECO:0000259" key="1">
    <source>
        <dbReference type="Pfam" id="PF03551"/>
    </source>
</evidence>
<dbReference type="Gene3D" id="1.10.10.10">
    <property type="entry name" value="Winged helix-like DNA-binding domain superfamily/Winged helix DNA-binding domain"/>
    <property type="match status" value="1"/>
</dbReference>
<dbReference type="SUPFAM" id="SSF46785">
    <property type="entry name" value="Winged helix' DNA-binding domain"/>
    <property type="match status" value="1"/>
</dbReference>
<dbReference type="InterPro" id="IPR036390">
    <property type="entry name" value="WH_DNA-bd_sf"/>
</dbReference>
<evidence type="ECO:0000313" key="3">
    <source>
        <dbReference type="EMBL" id="GAA4724250.1"/>
    </source>
</evidence>
<accession>A0ABP8YA60</accession>
<dbReference type="PANTHER" id="PTHR43252:SF6">
    <property type="entry name" value="NEGATIVE TRANSCRIPTION REGULATOR PADR"/>
    <property type="match status" value="1"/>
</dbReference>
<reference evidence="4" key="1">
    <citation type="journal article" date="2019" name="Int. J. Syst. Evol. Microbiol.">
        <title>The Global Catalogue of Microorganisms (GCM) 10K type strain sequencing project: providing services to taxonomists for standard genome sequencing and annotation.</title>
        <authorList>
            <consortium name="The Broad Institute Genomics Platform"/>
            <consortium name="The Broad Institute Genome Sequencing Center for Infectious Disease"/>
            <person name="Wu L."/>
            <person name="Ma J."/>
        </authorList>
    </citation>
    <scope>NUCLEOTIDE SEQUENCE [LARGE SCALE GENOMIC DNA]</scope>
    <source>
        <strain evidence="4">JCM 18532</strain>
    </source>
</reference>
<organism evidence="3 4">
    <name type="scientific">Nocardioides endophyticus</name>
    <dbReference type="NCBI Taxonomy" id="1353775"/>
    <lineage>
        <taxon>Bacteria</taxon>
        <taxon>Bacillati</taxon>
        <taxon>Actinomycetota</taxon>
        <taxon>Actinomycetes</taxon>
        <taxon>Propionibacteriales</taxon>
        <taxon>Nocardioidaceae</taxon>
        <taxon>Nocardioides</taxon>
    </lineage>
</organism>
<sequence>MSLRNAVLGMLSLRESSGYDIKRHFDRAVHFVWNASNSQIYRELVSMEKDDLVSSRTVQQDGRPNKKVYSLTDTGRNELDRWLTSPAEVPYGKEPFLMRLFFMGRAEPDEAIKVLEDRRAQVLSLLAVAEERLQVFSDPSRTEHPDLLWWQVRLIEGFQRVNTAQLEWIDSLIASVKADAGDG</sequence>
<dbReference type="Pfam" id="PF03551">
    <property type="entry name" value="PadR"/>
    <property type="match status" value="1"/>
</dbReference>
<comment type="caution">
    <text evidence="3">The sequence shown here is derived from an EMBL/GenBank/DDBJ whole genome shotgun (WGS) entry which is preliminary data.</text>
</comment>
<gene>
    <name evidence="3" type="ORF">GCM10023350_03220</name>
</gene>
<proteinExistence type="predicted"/>
<dbReference type="InterPro" id="IPR018309">
    <property type="entry name" value="Tscrpt_reg_PadR_C"/>
</dbReference>
<feature type="domain" description="Transcription regulator PadR C-terminal" evidence="2">
    <location>
        <begin position="93"/>
        <end position="174"/>
    </location>
</feature>